<dbReference type="Proteomes" id="UP000094707">
    <property type="component" value="Chromosome I"/>
</dbReference>
<evidence type="ECO:0000259" key="3">
    <source>
        <dbReference type="Pfam" id="PF01493"/>
    </source>
</evidence>
<dbReference type="CDD" id="cd00504">
    <property type="entry name" value="GXGXG"/>
    <property type="match status" value="1"/>
</dbReference>
<name>A0A1D3L525_9EURY</name>
<keyword evidence="1" id="KW-0484">Methanogenesis</keyword>
<accession>A0A1D3L525</accession>
<keyword evidence="2 4" id="KW-0560">Oxidoreductase</keyword>
<evidence type="ECO:0000256" key="1">
    <source>
        <dbReference type="ARBA" id="ARBA00022994"/>
    </source>
</evidence>
<sequence>MQSKGTVSAEGLSTHELNLEIKKALKPEEKLFLENHGKLDSIAVGLGEDADIIVNGDAGDFLGALNDGARIEVQGNVGRYVGDNMTSGEIIINGSAEEGVGFGVCKGTIMVYGNAGNAVGQLNKGGTIIVEGNIGDLAGLYMLSGDIIVTGDAGLDTGDWMIGGTIYVAGNFETGTNAEVKPLESDDKEKLLELFKNYDINTDIMDFKKIEPKDLRPFYGKQDDE</sequence>
<dbReference type="Gene3D" id="2.160.20.60">
    <property type="entry name" value="Glutamate synthase, alpha subunit, C-terminal domain"/>
    <property type="match status" value="1"/>
</dbReference>
<evidence type="ECO:0000313" key="5">
    <source>
        <dbReference type="Proteomes" id="UP000094707"/>
    </source>
</evidence>
<dbReference type="STRING" id="118062.MCBB_2012"/>
<organism evidence="4 5">
    <name type="scientific">Methanobacterium congolense</name>
    <dbReference type="NCBI Taxonomy" id="118062"/>
    <lineage>
        <taxon>Archaea</taxon>
        <taxon>Methanobacteriati</taxon>
        <taxon>Methanobacteriota</taxon>
        <taxon>Methanomada group</taxon>
        <taxon>Methanobacteria</taxon>
        <taxon>Methanobacteriales</taxon>
        <taxon>Methanobacteriaceae</taxon>
        <taxon>Methanobacterium</taxon>
    </lineage>
</organism>
<dbReference type="InterPro" id="IPR012061">
    <property type="entry name" value="Glu_synth_lsu_3"/>
</dbReference>
<dbReference type="PANTHER" id="PTHR39673:SF5">
    <property type="entry name" value="TUNGSTEN-CONTAINING FORMYLMETHANOFURAN DEHYDROGENASE 2 SUBUNIT C"/>
    <property type="match status" value="1"/>
</dbReference>
<proteinExistence type="predicted"/>
<dbReference type="KEGG" id="mcub:MCBB_2012"/>
<evidence type="ECO:0000313" key="4">
    <source>
        <dbReference type="EMBL" id="SCG86560.1"/>
    </source>
</evidence>
<dbReference type="EC" id="1.2.99.5" evidence="4"/>
<protein>
    <submittedName>
        <fullName evidence="4">Tungsten-containing formylmethanofuran dehydrogenase 2 subunit C</fullName>
        <ecNumber evidence="4">1.2.99.5</ecNumber>
    </submittedName>
</protein>
<dbReference type="Pfam" id="PF01493">
    <property type="entry name" value="GXGXG"/>
    <property type="match status" value="1"/>
</dbReference>
<keyword evidence="5" id="KW-1185">Reference proteome</keyword>
<evidence type="ECO:0000256" key="2">
    <source>
        <dbReference type="ARBA" id="ARBA00023002"/>
    </source>
</evidence>
<gene>
    <name evidence="4" type="primary">fwdC3</name>
    <name evidence="4" type="ORF">MCBB_2012</name>
</gene>
<dbReference type="SUPFAM" id="SSF69336">
    <property type="entry name" value="Alpha subunit of glutamate synthase, C-terminal domain"/>
    <property type="match status" value="1"/>
</dbReference>
<dbReference type="PIRSF" id="PIRSF006519">
    <property type="entry name" value="GOGAT_dom3"/>
    <property type="match status" value="1"/>
</dbReference>
<dbReference type="InterPro" id="IPR036485">
    <property type="entry name" value="Glu_synth_asu_C_sf"/>
</dbReference>
<reference evidence="4 5" key="1">
    <citation type="submission" date="2016-08" db="EMBL/GenBank/DDBJ databases">
        <authorList>
            <person name="Seilhamer J.J."/>
        </authorList>
    </citation>
    <scope>NUCLEOTIDE SEQUENCE [LARGE SCALE GENOMIC DNA]</scope>
    <source>
        <strain evidence="4">Buetzberg</strain>
    </source>
</reference>
<dbReference type="EMBL" id="LT607756">
    <property type="protein sequence ID" value="SCG86560.1"/>
    <property type="molecule type" value="Genomic_DNA"/>
</dbReference>
<feature type="domain" description="Glutamate synthase alpha subunit C-terminal" evidence="3">
    <location>
        <begin position="44"/>
        <end position="185"/>
    </location>
</feature>
<dbReference type="RefSeq" id="WP_071907612.1">
    <property type="nucleotide sequence ID" value="NZ_LT607756.1"/>
</dbReference>
<dbReference type="InterPro" id="IPR002489">
    <property type="entry name" value="Glu_synth_asu_C"/>
</dbReference>
<dbReference type="PATRIC" id="fig|129848.4.peg.2062"/>
<dbReference type="GO" id="GO:0015948">
    <property type="term" value="P:methanogenesis"/>
    <property type="evidence" value="ECO:0007669"/>
    <property type="project" value="UniProtKB-KW"/>
</dbReference>
<dbReference type="AlphaFoldDB" id="A0A1D3L525"/>
<dbReference type="GeneID" id="30412848"/>
<dbReference type="PANTHER" id="PTHR39673">
    <property type="entry name" value="TUNGSTEN FORMYLMETHANOFURAN DEHYDROGENASE, SUBUNIT C (FWDC)"/>
    <property type="match status" value="1"/>
</dbReference>
<dbReference type="GO" id="GO:0016491">
    <property type="term" value="F:oxidoreductase activity"/>
    <property type="evidence" value="ECO:0007669"/>
    <property type="project" value="UniProtKB-KW"/>
</dbReference>